<proteinExistence type="predicted"/>
<name>A0A5K3F2K3_MESCO</name>
<accession>A0A5K3F2K3</accession>
<sequence>LSSLPSGPFAVHCVAFAGQIALTSTLYHPKYLPDRIRVRALNNRKFYLLGEHVEDIEVEACVDGVAIPPRAIQCFGTIPFESPFIKIQNHRVEGEFAVKCH</sequence>
<dbReference type="AlphaFoldDB" id="A0A5K3F2K3"/>
<organism evidence="1">
    <name type="scientific">Mesocestoides corti</name>
    <name type="common">Flatworm</name>
    <dbReference type="NCBI Taxonomy" id="53468"/>
    <lineage>
        <taxon>Eukaryota</taxon>
        <taxon>Metazoa</taxon>
        <taxon>Spiralia</taxon>
        <taxon>Lophotrochozoa</taxon>
        <taxon>Platyhelminthes</taxon>
        <taxon>Cestoda</taxon>
        <taxon>Eucestoda</taxon>
        <taxon>Cyclophyllidea</taxon>
        <taxon>Mesocestoididae</taxon>
        <taxon>Mesocestoides</taxon>
    </lineage>
</organism>
<dbReference type="WBParaSite" id="MCU_005036-RA">
    <property type="protein sequence ID" value="MCU_005036-RA"/>
    <property type="gene ID" value="MCU_005036"/>
</dbReference>
<evidence type="ECO:0000313" key="1">
    <source>
        <dbReference type="WBParaSite" id="MCU_005036-RA"/>
    </source>
</evidence>
<reference evidence="1" key="1">
    <citation type="submission" date="2019-11" db="UniProtKB">
        <authorList>
            <consortium name="WormBaseParasite"/>
        </authorList>
    </citation>
    <scope>IDENTIFICATION</scope>
</reference>
<protein>
    <submittedName>
        <fullName evidence="1">DUF5727 domain-containing protein</fullName>
    </submittedName>
</protein>